<evidence type="ECO:0000313" key="6">
    <source>
        <dbReference type="EMBL" id="CAF1268458.1"/>
    </source>
</evidence>
<dbReference type="Proteomes" id="UP000663889">
    <property type="component" value="Unassembled WGS sequence"/>
</dbReference>
<dbReference type="EMBL" id="CAJNOH010000382">
    <property type="protein sequence ID" value="CAF1022390.1"/>
    <property type="molecule type" value="Genomic_DNA"/>
</dbReference>
<keyword evidence="10" id="KW-1185">Reference proteome</keyword>
<dbReference type="EMBL" id="CAJNOO010001709">
    <property type="protein sequence ID" value="CAF1189757.1"/>
    <property type="molecule type" value="Genomic_DNA"/>
</dbReference>
<dbReference type="Proteomes" id="UP000663882">
    <property type="component" value="Unassembled WGS sequence"/>
</dbReference>
<evidence type="ECO:0000313" key="1">
    <source>
        <dbReference type="EMBL" id="CAF1022390.1"/>
    </source>
</evidence>
<proteinExistence type="predicted"/>
<evidence type="ECO:0000313" key="9">
    <source>
        <dbReference type="EMBL" id="CAF4173320.1"/>
    </source>
</evidence>
<dbReference type="EMBL" id="CAJNOL010000620">
    <property type="protein sequence ID" value="CAF1141132.1"/>
    <property type="molecule type" value="Genomic_DNA"/>
</dbReference>
<evidence type="ECO:0000313" key="5">
    <source>
        <dbReference type="EMBL" id="CAF1255699.1"/>
    </source>
</evidence>
<dbReference type="AlphaFoldDB" id="A0A819VNS0"/>
<dbReference type="Proteomes" id="UP000663836">
    <property type="component" value="Unassembled WGS sequence"/>
</dbReference>
<evidence type="ECO:0000313" key="11">
    <source>
        <dbReference type="Proteomes" id="UP000663874"/>
    </source>
</evidence>
<evidence type="ECO:0000313" key="3">
    <source>
        <dbReference type="EMBL" id="CAF1141132.1"/>
    </source>
</evidence>
<dbReference type="EMBL" id="CAJOBD010007191">
    <property type="protein sequence ID" value="CAF4080645.1"/>
    <property type="molecule type" value="Genomic_DNA"/>
</dbReference>
<dbReference type="Proteomes" id="UP000663874">
    <property type="component" value="Unassembled WGS sequence"/>
</dbReference>
<reference evidence="8" key="1">
    <citation type="submission" date="2021-02" db="EMBL/GenBank/DDBJ databases">
        <authorList>
            <person name="Nowell W R."/>
        </authorList>
    </citation>
    <scope>NUCLEOTIDE SEQUENCE</scope>
</reference>
<evidence type="ECO:0000313" key="7">
    <source>
        <dbReference type="EMBL" id="CAF4080645.1"/>
    </source>
</evidence>
<dbReference type="Proteomes" id="UP000663864">
    <property type="component" value="Unassembled WGS sequence"/>
</dbReference>
<gene>
    <name evidence="8" type="ORF">FNK824_LOCUS31886</name>
    <name evidence="7" type="ORF">JBS370_LOCUS30684</name>
    <name evidence="2" type="ORF">JXQ802_LOCUS21085</name>
    <name evidence="3" type="ORF">JXQ802_LOCUS21221</name>
    <name evidence="9" type="ORF">OTI717_LOCUS37313</name>
    <name evidence="1" type="ORF">PYM288_LOCUS15694</name>
    <name evidence="4" type="ORF">RFH988_LOCUS23985</name>
    <name evidence="6" type="ORF">SEV965_LOCUS24616</name>
    <name evidence="5" type="ORF">ZHD862_LOCUS25628</name>
</gene>
<accession>A0A819VNS0</accession>
<evidence type="ECO:0000313" key="8">
    <source>
        <dbReference type="EMBL" id="CAF4111769.1"/>
    </source>
</evidence>
<dbReference type="EMBL" id="CAJNOT010001845">
    <property type="protein sequence ID" value="CAF1255699.1"/>
    <property type="molecule type" value="Genomic_DNA"/>
</dbReference>
<evidence type="ECO:0000313" key="10">
    <source>
        <dbReference type="Proteomes" id="UP000663870"/>
    </source>
</evidence>
<dbReference type="EMBL" id="CAJNOL010000613">
    <property type="protein sequence ID" value="CAF1138430.1"/>
    <property type="molecule type" value="Genomic_DNA"/>
</dbReference>
<dbReference type="EMBL" id="CAJNOU010001913">
    <property type="protein sequence ID" value="CAF1268458.1"/>
    <property type="molecule type" value="Genomic_DNA"/>
</dbReference>
<name>A0A819VNS0_9BILA</name>
<evidence type="ECO:0000313" key="2">
    <source>
        <dbReference type="EMBL" id="CAF1138430.1"/>
    </source>
</evidence>
<evidence type="ECO:0000313" key="4">
    <source>
        <dbReference type="EMBL" id="CAF1189757.1"/>
    </source>
</evidence>
<organism evidence="8 11">
    <name type="scientific">Rotaria sordida</name>
    <dbReference type="NCBI Taxonomy" id="392033"/>
    <lineage>
        <taxon>Eukaryota</taxon>
        <taxon>Metazoa</taxon>
        <taxon>Spiralia</taxon>
        <taxon>Gnathifera</taxon>
        <taxon>Rotifera</taxon>
        <taxon>Eurotatoria</taxon>
        <taxon>Bdelloidea</taxon>
        <taxon>Philodinida</taxon>
        <taxon>Philodinidae</taxon>
        <taxon>Rotaria</taxon>
    </lineage>
</organism>
<dbReference type="Proteomes" id="UP000663870">
    <property type="component" value="Unassembled WGS sequence"/>
</dbReference>
<protein>
    <submittedName>
        <fullName evidence="8">Uncharacterized protein</fullName>
    </submittedName>
</protein>
<comment type="caution">
    <text evidence="8">The sequence shown here is derived from an EMBL/GenBank/DDBJ whole genome shotgun (WGS) entry which is preliminary data.</text>
</comment>
<dbReference type="EMBL" id="CAJOAX010017437">
    <property type="protein sequence ID" value="CAF4173320.1"/>
    <property type="molecule type" value="Genomic_DNA"/>
</dbReference>
<dbReference type="EMBL" id="CAJOBE010010579">
    <property type="protein sequence ID" value="CAF4111769.1"/>
    <property type="molecule type" value="Genomic_DNA"/>
</dbReference>
<sequence length="179" mass="21251">MSLIFVWLDKRIGSIPGGNEKLKEKFRKILSPIRQFDKPTLCYDFIHDSIKDKNVIFLTTSVFAEEDFLRKIASLTNVFFIYVYDQDNKQFTTNDKDLLEKMGSKRLIHFDEILYEQLIYDLVQLNINNADQLIINEEYKKAKQLFEDAIQLIDTCQDDINQDLQSIKFNLTQRIQRIK</sequence>
<dbReference type="Proteomes" id="UP000663854">
    <property type="component" value="Unassembled WGS sequence"/>
</dbReference>
<dbReference type="Proteomes" id="UP000663823">
    <property type="component" value="Unassembled WGS sequence"/>
</dbReference>
<dbReference type="OrthoDB" id="9984661at2759"/>